<dbReference type="InterPro" id="IPR006300">
    <property type="entry name" value="FlgB"/>
</dbReference>
<comment type="caution">
    <text evidence="8">The sequence shown here is derived from an EMBL/GenBank/DDBJ whole genome shotgun (WGS) entry which is preliminary data.</text>
</comment>
<evidence type="ECO:0000259" key="7">
    <source>
        <dbReference type="Pfam" id="PF00460"/>
    </source>
</evidence>
<keyword evidence="9" id="KW-1185">Reference proteome</keyword>
<dbReference type="PIRSF" id="PIRSF002889">
    <property type="entry name" value="Rod_FlgB"/>
    <property type="match status" value="1"/>
</dbReference>
<dbReference type="EMBL" id="NRRE01000027">
    <property type="protein sequence ID" value="MBK1698411.1"/>
    <property type="molecule type" value="Genomic_DNA"/>
</dbReference>
<protein>
    <recommendedName>
        <fullName evidence="3 6">Flagellar basal body rod protein FlgB</fullName>
    </recommendedName>
</protein>
<evidence type="ECO:0000256" key="1">
    <source>
        <dbReference type="ARBA" id="ARBA00004117"/>
    </source>
</evidence>
<accession>A0A934V168</accession>
<feature type="domain" description="Flagellar basal body rod protein N-terminal" evidence="7">
    <location>
        <begin position="20"/>
        <end position="39"/>
    </location>
</feature>
<name>A0A934V168_9PROT</name>
<keyword evidence="8" id="KW-0282">Flagellum</keyword>
<evidence type="ECO:0000256" key="5">
    <source>
        <dbReference type="ARBA" id="ARBA00024934"/>
    </source>
</evidence>
<evidence type="ECO:0000313" key="8">
    <source>
        <dbReference type="EMBL" id="MBK1698411.1"/>
    </source>
</evidence>
<evidence type="ECO:0000256" key="6">
    <source>
        <dbReference type="PIRNR" id="PIRNR002889"/>
    </source>
</evidence>
<dbReference type="RefSeq" id="WP_027288410.1">
    <property type="nucleotide sequence ID" value="NZ_NRRE01000027.1"/>
</dbReference>
<keyword evidence="8" id="KW-0966">Cell projection</keyword>
<evidence type="ECO:0000256" key="4">
    <source>
        <dbReference type="ARBA" id="ARBA00023143"/>
    </source>
</evidence>
<dbReference type="NCBIfam" id="TIGR01396">
    <property type="entry name" value="FlgB"/>
    <property type="match status" value="1"/>
</dbReference>
<reference evidence="8" key="2">
    <citation type="journal article" date="2020" name="Microorganisms">
        <title>Osmotic Adaptation and Compatible Solute Biosynthesis of Phototrophic Bacteria as Revealed from Genome Analyses.</title>
        <authorList>
            <person name="Imhoff J.F."/>
            <person name="Rahn T."/>
            <person name="Kunzel S."/>
            <person name="Keller A."/>
            <person name="Neulinger S.C."/>
        </authorList>
    </citation>
    <scope>NUCLEOTIDE SEQUENCE</scope>
    <source>
        <strain evidence="8">DSM 9154</strain>
    </source>
</reference>
<dbReference type="Pfam" id="PF00460">
    <property type="entry name" value="Flg_bb_rod"/>
    <property type="match status" value="1"/>
</dbReference>
<dbReference type="Proteomes" id="UP000778970">
    <property type="component" value="Unassembled WGS sequence"/>
</dbReference>
<keyword evidence="8" id="KW-0969">Cilium</keyword>
<keyword evidence="4 6" id="KW-0975">Bacterial flagellum</keyword>
<comment type="subcellular location">
    <subcellularLocation>
        <location evidence="1 6">Bacterial flagellum basal body</location>
    </subcellularLocation>
</comment>
<sequence length="135" mass="15276">MGVQNFTVFDALQRKMGWLSQRQGVLADNIANADTPGYKPRDVKEAPFQRVIERMLKPMAPRVTHEGHVDASIPGEPRLDVDEAKEKYETSPVGNAVVLEEQLVKVSETQMDYQTMTNLYKKHMGMFRIALGRGQ</sequence>
<comment type="subunit">
    <text evidence="6">The basal body constitutes a major portion of the flagellar organelle and consists of a number of rings mounted on a central rod.</text>
</comment>
<proteinExistence type="inferred from homology"/>
<comment type="function">
    <text evidence="5 6">Structural component of flagellum, the bacterial motility apparatus. Part of the rod structure of flagellar basal body.</text>
</comment>
<dbReference type="GO" id="GO:0071973">
    <property type="term" value="P:bacterial-type flagellum-dependent cell motility"/>
    <property type="evidence" value="ECO:0007669"/>
    <property type="project" value="InterPro"/>
</dbReference>
<comment type="similarity">
    <text evidence="2 6">Belongs to the flagella basal body rod proteins family.</text>
</comment>
<dbReference type="InterPro" id="IPR001444">
    <property type="entry name" value="Flag_bb_rod_N"/>
</dbReference>
<organism evidence="8 9">
    <name type="scientific">Rhodovibrio salinarum</name>
    <dbReference type="NCBI Taxonomy" id="1087"/>
    <lineage>
        <taxon>Bacteria</taxon>
        <taxon>Pseudomonadati</taxon>
        <taxon>Pseudomonadota</taxon>
        <taxon>Alphaproteobacteria</taxon>
        <taxon>Rhodospirillales</taxon>
        <taxon>Rhodovibrionaceae</taxon>
        <taxon>Rhodovibrio</taxon>
    </lineage>
</organism>
<evidence type="ECO:0000256" key="2">
    <source>
        <dbReference type="ARBA" id="ARBA00009677"/>
    </source>
</evidence>
<reference evidence="8" key="1">
    <citation type="submission" date="2017-08" db="EMBL/GenBank/DDBJ databases">
        <authorList>
            <person name="Imhoff J.F."/>
            <person name="Rahn T."/>
            <person name="Kuenzel S."/>
            <person name="Neulinger S.C."/>
        </authorList>
    </citation>
    <scope>NUCLEOTIDE SEQUENCE</scope>
    <source>
        <strain evidence="8">DSM 9154</strain>
    </source>
</reference>
<dbReference type="AlphaFoldDB" id="A0A934V168"/>
<evidence type="ECO:0000313" key="9">
    <source>
        <dbReference type="Proteomes" id="UP000778970"/>
    </source>
</evidence>
<dbReference type="GO" id="GO:0030694">
    <property type="term" value="C:bacterial-type flagellum basal body, rod"/>
    <property type="evidence" value="ECO:0007669"/>
    <property type="project" value="InterPro"/>
</dbReference>
<evidence type="ECO:0000256" key="3">
    <source>
        <dbReference type="ARBA" id="ARBA00014376"/>
    </source>
</evidence>
<gene>
    <name evidence="8" type="primary">flgB</name>
    <name evidence="8" type="ORF">CKO21_14275</name>
</gene>